<protein>
    <submittedName>
        <fullName evidence="1">Uncharacterized protein</fullName>
    </submittedName>
</protein>
<keyword evidence="2" id="KW-1185">Reference proteome</keyword>
<comment type="caution">
    <text evidence="1">The sequence shown here is derived from an EMBL/GenBank/DDBJ whole genome shotgun (WGS) entry which is preliminary data.</text>
</comment>
<organism evidence="1 2">
    <name type="scientific">Deinococcus koreensis</name>
    <dbReference type="NCBI Taxonomy" id="2054903"/>
    <lineage>
        <taxon>Bacteria</taxon>
        <taxon>Thermotogati</taxon>
        <taxon>Deinococcota</taxon>
        <taxon>Deinococci</taxon>
        <taxon>Deinococcales</taxon>
        <taxon>Deinococcaceae</taxon>
        <taxon>Deinococcus</taxon>
    </lineage>
</organism>
<dbReference type="EMBL" id="PPPD01000001">
    <property type="protein sequence ID" value="PNY82796.1"/>
    <property type="molecule type" value="Genomic_DNA"/>
</dbReference>
<sequence>MSAHPSWRFLDRFDLWVDWLQREGGVWKPHQSVLHRTFKTREETLLHAERFIGRGDFPMQSATGSSAAPVTLMRNRRDALLRAFREAEGDGVTLIREVQFPVGEYALGVKVTRERIAEEVRAPFGSAANPLRSLSGRAVRLTVLIEHPYDVLTRAQGSLEVTDRGARLGAETQDFAAGVSVVGVPYRHATVAISRGLLKKPLLYRYELAEAAGE</sequence>
<accession>A0A2K3V1Z3</accession>
<proteinExistence type="predicted"/>
<gene>
    <name evidence="1" type="ORF">CVO96_01210</name>
</gene>
<evidence type="ECO:0000313" key="1">
    <source>
        <dbReference type="EMBL" id="PNY82796.1"/>
    </source>
</evidence>
<dbReference type="AlphaFoldDB" id="A0A2K3V1Z3"/>
<dbReference type="Proteomes" id="UP000236379">
    <property type="component" value="Unassembled WGS sequence"/>
</dbReference>
<reference evidence="1 2" key="1">
    <citation type="submission" date="2018-01" db="EMBL/GenBank/DDBJ databases">
        <title>Deinococcus koreensis sp. nov., a radiation-resistant bacterium isolated from river water.</title>
        <authorList>
            <person name="Choi A."/>
        </authorList>
    </citation>
    <scope>NUCLEOTIDE SEQUENCE [LARGE SCALE GENOMIC DNA]</scope>
    <source>
        <strain evidence="1 2">SJW1-2</strain>
    </source>
</reference>
<evidence type="ECO:0000313" key="2">
    <source>
        <dbReference type="Proteomes" id="UP000236379"/>
    </source>
</evidence>
<dbReference type="OrthoDB" id="64924at2"/>
<name>A0A2K3V1Z3_9DEIO</name>